<feature type="transmembrane region" description="Helical" evidence="1">
    <location>
        <begin position="133"/>
        <end position="156"/>
    </location>
</feature>
<keyword evidence="3" id="KW-1185">Reference proteome</keyword>
<accession>A0ABV8VWY6</accession>
<keyword evidence="1" id="KW-1133">Transmembrane helix</keyword>
<feature type="transmembrane region" description="Helical" evidence="1">
    <location>
        <begin position="7"/>
        <end position="37"/>
    </location>
</feature>
<sequence length="158" mass="17487">MDFLWWTLIIVAFALSFVGIIFPIIPSVLVLWIGFLLYQFMLTSDNIGWVFWSAMIVLTIVLIVSDIIANSYFVKKYGGTKWGERIAAIGVIIGSFIIPPIGIIVVPFIAVFITELLQKKGADEALKAAFGSLLGFLGGTIAKIVIQIVMIIWFFIAI</sequence>
<dbReference type="RefSeq" id="WP_390198892.1">
    <property type="nucleotide sequence ID" value="NZ_JBHSDV010000002.1"/>
</dbReference>
<dbReference type="PANTHER" id="PTHR39165">
    <property type="entry name" value="IG HYPOTHETICAL 17883"/>
    <property type="match status" value="1"/>
</dbReference>
<feature type="transmembrane region" description="Helical" evidence="1">
    <location>
        <begin position="86"/>
        <end position="113"/>
    </location>
</feature>
<dbReference type="EMBL" id="JBHSDV010000002">
    <property type="protein sequence ID" value="MFC4388115.1"/>
    <property type="molecule type" value="Genomic_DNA"/>
</dbReference>
<proteinExistence type="predicted"/>
<dbReference type="InterPro" id="IPR007403">
    <property type="entry name" value="DUF456"/>
</dbReference>
<dbReference type="Proteomes" id="UP001595880">
    <property type="component" value="Unassembled WGS sequence"/>
</dbReference>
<protein>
    <submittedName>
        <fullName evidence="2">DUF456 domain-containing protein</fullName>
    </submittedName>
</protein>
<name>A0ABV8VWY6_9BACI</name>
<evidence type="ECO:0000313" key="2">
    <source>
        <dbReference type="EMBL" id="MFC4388115.1"/>
    </source>
</evidence>
<keyword evidence="1" id="KW-0472">Membrane</keyword>
<evidence type="ECO:0000256" key="1">
    <source>
        <dbReference type="SAM" id="Phobius"/>
    </source>
</evidence>
<keyword evidence="1" id="KW-0812">Transmembrane</keyword>
<dbReference type="Pfam" id="PF04306">
    <property type="entry name" value="DUF456"/>
    <property type="match status" value="1"/>
</dbReference>
<organism evidence="2 3">
    <name type="scientific">Gracilibacillus marinus</name>
    <dbReference type="NCBI Taxonomy" id="630535"/>
    <lineage>
        <taxon>Bacteria</taxon>
        <taxon>Bacillati</taxon>
        <taxon>Bacillota</taxon>
        <taxon>Bacilli</taxon>
        <taxon>Bacillales</taxon>
        <taxon>Bacillaceae</taxon>
        <taxon>Gracilibacillus</taxon>
    </lineage>
</organism>
<dbReference type="PANTHER" id="PTHR39165:SF1">
    <property type="entry name" value="DUF456 DOMAIN-CONTAINING PROTEIN"/>
    <property type="match status" value="1"/>
</dbReference>
<gene>
    <name evidence="2" type="ORF">ACFOZ1_09875</name>
</gene>
<feature type="transmembrane region" description="Helical" evidence="1">
    <location>
        <begin position="49"/>
        <end position="74"/>
    </location>
</feature>
<reference evidence="3" key="1">
    <citation type="journal article" date="2019" name="Int. J. Syst. Evol. Microbiol.">
        <title>The Global Catalogue of Microorganisms (GCM) 10K type strain sequencing project: providing services to taxonomists for standard genome sequencing and annotation.</title>
        <authorList>
            <consortium name="The Broad Institute Genomics Platform"/>
            <consortium name="The Broad Institute Genome Sequencing Center for Infectious Disease"/>
            <person name="Wu L."/>
            <person name="Ma J."/>
        </authorList>
    </citation>
    <scope>NUCLEOTIDE SEQUENCE [LARGE SCALE GENOMIC DNA]</scope>
    <source>
        <strain evidence="3">KACC 14058</strain>
    </source>
</reference>
<comment type="caution">
    <text evidence="2">The sequence shown here is derived from an EMBL/GenBank/DDBJ whole genome shotgun (WGS) entry which is preliminary data.</text>
</comment>
<evidence type="ECO:0000313" key="3">
    <source>
        <dbReference type="Proteomes" id="UP001595880"/>
    </source>
</evidence>